<dbReference type="Gene3D" id="3.40.190.80">
    <property type="match status" value="1"/>
</dbReference>
<dbReference type="GO" id="GO:0046872">
    <property type="term" value="F:metal ion binding"/>
    <property type="evidence" value="ECO:0007669"/>
    <property type="project" value="UniProtKB-KW"/>
</dbReference>
<dbReference type="CDD" id="cd01637">
    <property type="entry name" value="IMPase_like"/>
    <property type="match status" value="1"/>
</dbReference>
<dbReference type="FunFam" id="3.30.540.10:FF:000003">
    <property type="entry name" value="Inositol-1-monophosphatase"/>
    <property type="match status" value="1"/>
</dbReference>
<evidence type="ECO:0000313" key="7">
    <source>
        <dbReference type="Proteomes" id="UP000637757"/>
    </source>
</evidence>
<evidence type="ECO:0000256" key="1">
    <source>
        <dbReference type="ARBA" id="ARBA00001946"/>
    </source>
</evidence>
<dbReference type="Pfam" id="PF00459">
    <property type="entry name" value="Inositol_P"/>
    <property type="match status" value="1"/>
</dbReference>
<feature type="binding site" evidence="5">
    <location>
        <position position="208"/>
    </location>
    <ligand>
        <name>Mg(2+)</name>
        <dbReference type="ChEBI" id="CHEBI:18420"/>
        <label>1</label>
        <note>catalytic</note>
    </ligand>
</feature>
<dbReference type="PANTHER" id="PTHR20854">
    <property type="entry name" value="INOSITOL MONOPHOSPHATASE"/>
    <property type="match status" value="1"/>
</dbReference>
<feature type="binding site" evidence="5">
    <location>
        <position position="68"/>
    </location>
    <ligand>
        <name>Mg(2+)</name>
        <dbReference type="ChEBI" id="CHEBI:18420"/>
        <label>1</label>
        <note>catalytic</note>
    </ligand>
</feature>
<evidence type="ECO:0000313" key="6">
    <source>
        <dbReference type="EMBL" id="MBF8807909.1"/>
    </source>
</evidence>
<feature type="binding site" evidence="5">
    <location>
        <position position="89"/>
    </location>
    <ligand>
        <name>Mg(2+)</name>
        <dbReference type="ChEBI" id="CHEBI:18420"/>
        <label>1</label>
        <note>catalytic</note>
    </ligand>
</feature>
<protein>
    <submittedName>
        <fullName evidence="6">Inositol monophosphatase family protein</fullName>
    </submittedName>
</protein>
<dbReference type="EMBL" id="JADAKE010000015">
    <property type="protein sequence ID" value="MBF8807909.1"/>
    <property type="molecule type" value="Genomic_DNA"/>
</dbReference>
<reference evidence="6" key="1">
    <citation type="submission" date="2020-09" db="EMBL/GenBank/DDBJ databases">
        <title>Genomic insights into the novelty and pathogenicity of a unique biofilm-forming Enterococcus sp. bacteria (Enterococcus lacertideformus) identified in reptiles.</title>
        <authorList>
            <person name="Agius J.E."/>
            <person name="Phalen D.N."/>
            <person name="Rose K."/>
            <person name="Eden J.-S."/>
        </authorList>
    </citation>
    <scope>NUCLEOTIDE SEQUENCE</scope>
    <source>
        <strain evidence="6">PHRS 0518</strain>
    </source>
</reference>
<dbReference type="AlphaFoldDB" id="A0A931AYW3"/>
<keyword evidence="4 5" id="KW-0460">Magnesium</keyword>
<feature type="binding site" evidence="5">
    <location>
        <position position="88"/>
    </location>
    <ligand>
        <name>Mg(2+)</name>
        <dbReference type="ChEBI" id="CHEBI:18420"/>
        <label>1</label>
        <note>catalytic</note>
    </ligand>
</feature>
<dbReference type="PRINTS" id="PR00377">
    <property type="entry name" value="IMPHPHTASES"/>
</dbReference>
<comment type="caution">
    <text evidence="6">The sequence shown here is derived from an EMBL/GenBank/DDBJ whole genome shotgun (WGS) entry which is preliminary data.</text>
</comment>
<keyword evidence="2 5" id="KW-0479">Metal-binding</keyword>
<evidence type="ECO:0000256" key="5">
    <source>
        <dbReference type="PIRSR" id="PIRSR600760-2"/>
    </source>
</evidence>
<dbReference type="PANTHER" id="PTHR20854:SF4">
    <property type="entry name" value="INOSITOL-1-MONOPHOSPHATASE-RELATED"/>
    <property type="match status" value="1"/>
</dbReference>
<dbReference type="InterPro" id="IPR000760">
    <property type="entry name" value="Inositol_monophosphatase-like"/>
</dbReference>
<feature type="binding site" evidence="5">
    <location>
        <position position="86"/>
    </location>
    <ligand>
        <name>Mg(2+)</name>
        <dbReference type="ChEBI" id="CHEBI:18420"/>
        <label>1</label>
        <note>catalytic</note>
    </ligand>
</feature>
<dbReference type="Proteomes" id="UP000637757">
    <property type="component" value="Unassembled WGS sequence"/>
</dbReference>
<evidence type="ECO:0000256" key="2">
    <source>
        <dbReference type="ARBA" id="ARBA00022723"/>
    </source>
</evidence>
<gene>
    <name evidence="6" type="ORF">IC227_05610</name>
</gene>
<organism evidence="6 7">
    <name type="scientific">Enterococcus lacertideformus</name>
    <dbReference type="NCBI Taxonomy" id="2771493"/>
    <lineage>
        <taxon>Bacteria</taxon>
        <taxon>Bacillati</taxon>
        <taxon>Bacillota</taxon>
        <taxon>Bacilli</taxon>
        <taxon>Lactobacillales</taxon>
        <taxon>Enterococcaceae</taxon>
        <taxon>Enterococcus</taxon>
    </lineage>
</organism>
<name>A0A931AYW3_9ENTE</name>
<dbReference type="Gene3D" id="3.30.540.10">
    <property type="entry name" value="Fructose-1,6-Bisphosphatase, subunit A, domain 1"/>
    <property type="match status" value="1"/>
</dbReference>
<dbReference type="SUPFAM" id="SSF56655">
    <property type="entry name" value="Carbohydrate phosphatase"/>
    <property type="match status" value="1"/>
</dbReference>
<dbReference type="GO" id="GO:0007165">
    <property type="term" value="P:signal transduction"/>
    <property type="evidence" value="ECO:0007669"/>
    <property type="project" value="TreeGrafter"/>
</dbReference>
<keyword evidence="3" id="KW-0378">Hydrolase</keyword>
<evidence type="ECO:0000256" key="3">
    <source>
        <dbReference type="ARBA" id="ARBA00022801"/>
    </source>
</evidence>
<keyword evidence="7" id="KW-1185">Reference proteome</keyword>
<dbReference type="GO" id="GO:0006020">
    <property type="term" value="P:inositol metabolic process"/>
    <property type="evidence" value="ECO:0007669"/>
    <property type="project" value="TreeGrafter"/>
</dbReference>
<comment type="cofactor">
    <cofactor evidence="1 5">
        <name>Mg(2+)</name>
        <dbReference type="ChEBI" id="CHEBI:18420"/>
    </cofactor>
</comment>
<sequence>MDNSELIKLIKLWLHEAGRKIRKVQEKTLTIDQKKDRKDLVTNVDREIQAFLIRHIHAYNPESKILAEEEGYSELDDFTGQVFVVDPIDGTLNFVLEQENFCIMLGVYENGVGQLGFIYDVMTETLYWGGKKLGVYKNDQLLPRPQNQKLEDGLIGVNGYLFSYNRWNIRTIGEKSMGVRIYGCAGIELIALIKGKHVGYIANLSPWDYGAGNVLLEELGLKYSGLSGEKLKFHGREYYLAATPQAYEEIRILIDTTPN</sequence>
<accession>A0A931AYW3</accession>
<evidence type="ECO:0000256" key="4">
    <source>
        <dbReference type="ARBA" id="ARBA00022842"/>
    </source>
</evidence>
<proteinExistence type="predicted"/>
<dbReference type="GO" id="GO:0008934">
    <property type="term" value="F:inositol monophosphate 1-phosphatase activity"/>
    <property type="evidence" value="ECO:0007669"/>
    <property type="project" value="TreeGrafter"/>
</dbReference>